<dbReference type="RefSeq" id="XP_056864474.1">
    <property type="nucleotide sequence ID" value="XM_057008494.1"/>
</dbReference>
<sequence>MASSTFNNRETDVEMQHGDQEYQETSPDANASYQAKKMKKLVVPRSTVWNHFTRTKETRDKCICHHCHKIFSCASNSGTTNLKQHLKICKEHQASLISQTKNHQHLNNEGNLKPSKVYETVFKEACNELMVIGELPLSFIESTAWKQFCNKVNLFKPHSRRTATRNIVEMFVKKKAALKNLLSASKQKVSLITDIWVSQVTGNVFWLLNMSIQFIFYTMSNTYTIAPDPKSERTSECPCLVLRG</sequence>
<evidence type="ECO:0000256" key="3">
    <source>
        <dbReference type="ARBA" id="ARBA00022833"/>
    </source>
</evidence>
<keyword evidence="2 4" id="KW-0863">Zinc-finger</keyword>
<name>A0A9W3DKY9_RAPSA</name>
<dbReference type="GO" id="GO:0006357">
    <property type="term" value="P:regulation of transcription by RNA polymerase II"/>
    <property type="evidence" value="ECO:0007669"/>
    <property type="project" value="TreeGrafter"/>
</dbReference>
<protein>
    <submittedName>
        <fullName evidence="8">Uncharacterized protein LOC130511477 isoform X1</fullName>
    </submittedName>
</protein>
<dbReference type="AlphaFoldDB" id="A0A9W3DKY9"/>
<accession>A0A9W3DKY9</accession>
<dbReference type="InterPro" id="IPR003656">
    <property type="entry name" value="Znf_BED"/>
</dbReference>
<evidence type="ECO:0000256" key="4">
    <source>
        <dbReference type="PROSITE-ProRule" id="PRU00027"/>
    </source>
</evidence>
<dbReference type="GO" id="GO:1990837">
    <property type="term" value="F:sequence-specific double-stranded DNA binding"/>
    <property type="evidence" value="ECO:0007669"/>
    <property type="project" value="TreeGrafter"/>
</dbReference>
<dbReference type="Pfam" id="PF02892">
    <property type="entry name" value="zf-BED"/>
    <property type="match status" value="1"/>
</dbReference>
<dbReference type="Proteomes" id="UP000504610">
    <property type="component" value="Chromosome 4"/>
</dbReference>
<feature type="region of interest" description="Disordered" evidence="5">
    <location>
        <begin position="1"/>
        <end position="29"/>
    </location>
</feature>
<dbReference type="SMART" id="SM00614">
    <property type="entry name" value="ZnF_BED"/>
    <property type="match status" value="1"/>
</dbReference>
<dbReference type="PANTHER" id="PTHR34396">
    <property type="entry name" value="OS03G0264950 PROTEIN-RELATED"/>
    <property type="match status" value="1"/>
</dbReference>
<evidence type="ECO:0000256" key="5">
    <source>
        <dbReference type="SAM" id="MobiDB-lite"/>
    </source>
</evidence>
<dbReference type="OrthoDB" id="1111314at2759"/>
<organism evidence="7 8">
    <name type="scientific">Raphanus sativus</name>
    <name type="common">Radish</name>
    <name type="synonym">Raphanus raphanistrum var. sativus</name>
    <dbReference type="NCBI Taxonomy" id="3726"/>
    <lineage>
        <taxon>Eukaryota</taxon>
        <taxon>Viridiplantae</taxon>
        <taxon>Streptophyta</taxon>
        <taxon>Embryophyta</taxon>
        <taxon>Tracheophyta</taxon>
        <taxon>Spermatophyta</taxon>
        <taxon>Magnoliopsida</taxon>
        <taxon>eudicotyledons</taxon>
        <taxon>Gunneridae</taxon>
        <taxon>Pentapetalae</taxon>
        <taxon>rosids</taxon>
        <taxon>malvids</taxon>
        <taxon>Brassicales</taxon>
        <taxon>Brassicaceae</taxon>
        <taxon>Brassiceae</taxon>
        <taxon>Raphanus</taxon>
    </lineage>
</organism>
<evidence type="ECO:0000256" key="2">
    <source>
        <dbReference type="ARBA" id="ARBA00022771"/>
    </source>
</evidence>
<keyword evidence="1" id="KW-0479">Metal-binding</keyword>
<dbReference type="PROSITE" id="PS50808">
    <property type="entry name" value="ZF_BED"/>
    <property type="match status" value="1"/>
</dbReference>
<dbReference type="PANTHER" id="PTHR34396:SF27">
    <property type="entry name" value="OS08G0208700 PROTEIN"/>
    <property type="match status" value="1"/>
</dbReference>
<dbReference type="KEGG" id="rsz:130511477"/>
<evidence type="ECO:0000313" key="7">
    <source>
        <dbReference type="Proteomes" id="UP000504610"/>
    </source>
</evidence>
<dbReference type="SUPFAM" id="SSF57667">
    <property type="entry name" value="beta-beta-alpha zinc fingers"/>
    <property type="match status" value="1"/>
</dbReference>
<dbReference type="InterPro" id="IPR036236">
    <property type="entry name" value="Znf_C2H2_sf"/>
</dbReference>
<evidence type="ECO:0000256" key="1">
    <source>
        <dbReference type="ARBA" id="ARBA00022723"/>
    </source>
</evidence>
<reference evidence="7" key="1">
    <citation type="journal article" date="2019" name="Database">
        <title>The radish genome database (RadishGD): an integrated information resource for radish genomics.</title>
        <authorList>
            <person name="Yu H.J."/>
            <person name="Baek S."/>
            <person name="Lee Y.J."/>
            <person name="Cho A."/>
            <person name="Mun J.H."/>
        </authorList>
    </citation>
    <scope>NUCLEOTIDE SEQUENCE [LARGE SCALE GENOMIC DNA]</scope>
    <source>
        <strain evidence="7">cv. WK10039</strain>
    </source>
</reference>
<proteinExistence type="predicted"/>
<evidence type="ECO:0000313" key="8">
    <source>
        <dbReference type="RefSeq" id="XP_056864474.1"/>
    </source>
</evidence>
<dbReference type="GO" id="GO:0008270">
    <property type="term" value="F:zinc ion binding"/>
    <property type="evidence" value="ECO:0007669"/>
    <property type="project" value="UniProtKB-KW"/>
</dbReference>
<evidence type="ECO:0000259" key="6">
    <source>
        <dbReference type="PROSITE" id="PS50808"/>
    </source>
</evidence>
<feature type="compositionally biased region" description="Basic and acidic residues" evidence="5">
    <location>
        <begin position="9"/>
        <end position="20"/>
    </location>
</feature>
<feature type="domain" description="BED-type" evidence="6">
    <location>
        <begin position="43"/>
        <end position="96"/>
    </location>
</feature>
<gene>
    <name evidence="8" type="primary">LOC130511477</name>
</gene>
<dbReference type="InterPro" id="IPR053031">
    <property type="entry name" value="Cuticle_assoc_protein"/>
</dbReference>
<dbReference type="GeneID" id="130511477"/>
<keyword evidence="3" id="KW-0862">Zinc</keyword>
<dbReference type="GO" id="GO:0005634">
    <property type="term" value="C:nucleus"/>
    <property type="evidence" value="ECO:0007669"/>
    <property type="project" value="TreeGrafter"/>
</dbReference>
<keyword evidence="7" id="KW-1185">Reference proteome</keyword>
<reference evidence="8" key="2">
    <citation type="submission" date="2025-08" db="UniProtKB">
        <authorList>
            <consortium name="RefSeq"/>
        </authorList>
    </citation>
    <scope>IDENTIFICATION</scope>
    <source>
        <tissue evidence="8">Leaf</tissue>
    </source>
</reference>